<dbReference type="InterPro" id="IPR043502">
    <property type="entry name" value="DNA/RNA_pol_sf"/>
</dbReference>
<dbReference type="Pfam" id="PF22936">
    <property type="entry name" value="Pol_BBD"/>
    <property type="match status" value="1"/>
</dbReference>
<dbReference type="PANTHER" id="PTHR11439">
    <property type="entry name" value="GAG-POL-RELATED RETROTRANSPOSON"/>
    <property type="match status" value="1"/>
</dbReference>
<keyword evidence="1" id="KW-0064">Aspartyl protease</keyword>
<dbReference type="SUPFAM" id="SSF56672">
    <property type="entry name" value="DNA/RNA polymerases"/>
    <property type="match status" value="1"/>
</dbReference>
<name>A5B9Y8_VITVI</name>
<reference evidence="4" key="1">
    <citation type="journal article" date="2007" name="PLoS ONE">
        <title>The first genome sequence of an elite grapevine cultivar (Pinot noir Vitis vinifera L.): coping with a highly heterozygous genome.</title>
        <authorList>
            <person name="Velasco R."/>
            <person name="Zharkikh A."/>
            <person name="Troggio M."/>
            <person name="Cartwright D.A."/>
            <person name="Cestaro A."/>
            <person name="Pruss D."/>
            <person name="Pindo M."/>
            <person name="FitzGerald L.M."/>
            <person name="Vezzulli S."/>
            <person name="Reid J."/>
            <person name="Malacarne G."/>
            <person name="Iliev D."/>
            <person name="Coppola G."/>
            <person name="Wardell B."/>
            <person name="Micheletti D."/>
            <person name="Macalma T."/>
            <person name="Facci M."/>
            <person name="Mitchell J.T."/>
            <person name="Perazzolli M."/>
            <person name="Eldredge G."/>
            <person name="Gatto P."/>
            <person name="Oyzerski R."/>
            <person name="Moretto M."/>
            <person name="Gutin N."/>
            <person name="Stefanini M."/>
            <person name="Chen Y."/>
            <person name="Segala C."/>
            <person name="Davenport C."/>
            <person name="Dematte L."/>
            <person name="Mraz A."/>
            <person name="Battilana J."/>
            <person name="Stormo K."/>
            <person name="Costa F."/>
            <person name="Tao Q."/>
            <person name="Si-Ammour A."/>
            <person name="Harkins T."/>
            <person name="Lackey A."/>
            <person name="Perbost C."/>
            <person name="Taillon B."/>
            <person name="Stella A."/>
            <person name="Solovyev V."/>
            <person name="Fawcett J.A."/>
            <person name="Sterck L."/>
            <person name="Vandepoele K."/>
            <person name="Grando S.M."/>
            <person name="Toppo S."/>
            <person name="Moser C."/>
            <person name="Lanchbury J."/>
            <person name="Bogden R."/>
            <person name="Skolnick M."/>
            <person name="Sgaramella V."/>
            <person name="Bhatnagar S.K."/>
            <person name="Fontana P."/>
            <person name="Gutin A."/>
            <person name="Van de Peer Y."/>
            <person name="Salamini F."/>
            <person name="Viola R."/>
        </authorList>
    </citation>
    <scope>NUCLEOTIDE SEQUENCE</scope>
</reference>
<evidence type="ECO:0000256" key="1">
    <source>
        <dbReference type="ARBA" id="ARBA00022750"/>
    </source>
</evidence>
<dbReference type="ExpressionAtlas" id="A5B9Y8">
    <property type="expression patterns" value="baseline and differential"/>
</dbReference>
<dbReference type="Pfam" id="PF07727">
    <property type="entry name" value="RVT_2"/>
    <property type="match status" value="1"/>
</dbReference>
<gene>
    <name evidence="4" type="ORF">VITISV_017108</name>
</gene>
<dbReference type="SUPFAM" id="SSF53098">
    <property type="entry name" value="Ribonuclease H-like"/>
    <property type="match status" value="1"/>
</dbReference>
<dbReference type="InterPro" id="IPR001584">
    <property type="entry name" value="Integrase_cat-core"/>
</dbReference>
<dbReference type="Gene3D" id="3.30.420.10">
    <property type="entry name" value="Ribonuclease H-like superfamily/Ribonuclease H"/>
    <property type="match status" value="1"/>
</dbReference>
<feature type="domain" description="Integrase catalytic" evidence="3">
    <location>
        <begin position="468"/>
        <end position="634"/>
    </location>
</feature>
<keyword evidence="1" id="KW-0645">Protease</keyword>
<dbReference type="GO" id="GO:0004190">
    <property type="term" value="F:aspartic-type endopeptidase activity"/>
    <property type="evidence" value="ECO:0007669"/>
    <property type="project" value="UniProtKB-KW"/>
</dbReference>
<feature type="region of interest" description="Disordered" evidence="2">
    <location>
        <begin position="1"/>
        <end position="34"/>
    </location>
</feature>
<dbReference type="InterPro" id="IPR029472">
    <property type="entry name" value="Copia-like_N"/>
</dbReference>
<dbReference type="PROSITE" id="PS50994">
    <property type="entry name" value="INTEGRASE"/>
    <property type="match status" value="1"/>
</dbReference>
<protein>
    <recommendedName>
        <fullName evidence="3">Integrase catalytic domain-containing protein</fullName>
    </recommendedName>
</protein>
<dbReference type="Pfam" id="PF25597">
    <property type="entry name" value="SH3_retrovirus"/>
    <property type="match status" value="1"/>
</dbReference>
<proteinExistence type="predicted"/>
<evidence type="ECO:0000259" key="3">
    <source>
        <dbReference type="PROSITE" id="PS50994"/>
    </source>
</evidence>
<dbReference type="Pfam" id="PF00665">
    <property type="entry name" value="rve"/>
    <property type="match status" value="1"/>
</dbReference>
<dbReference type="Pfam" id="PF13976">
    <property type="entry name" value="gag_pre-integrs"/>
    <property type="match status" value="1"/>
</dbReference>
<evidence type="ECO:0000256" key="2">
    <source>
        <dbReference type="SAM" id="MobiDB-lite"/>
    </source>
</evidence>
<dbReference type="PANTHER" id="PTHR11439:SF440">
    <property type="entry name" value="INTEGRASE CATALYTIC DOMAIN-CONTAINING PROTEIN"/>
    <property type="match status" value="1"/>
</dbReference>
<dbReference type="CDD" id="cd09272">
    <property type="entry name" value="RNase_HI_RT_Ty1"/>
    <property type="match status" value="1"/>
</dbReference>
<dbReference type="InterPro" id="IPR012337">
    <property type="entry name" value="RNaseH-like_sf"/>
</dbReference>
<accession>A5B9Y8</accession>
<dbReference type="InterPro" id="IPR036397">
    <property type="entry name" value="RNaseH_sf"/>
</dbReference>
<dbReference type="InterPro" id="IPR054722">
    <property type="entry name" value="PolX-like_BBD"/>
</dbReference>
<dbReference type="InterPro" id="IPR057670">
    <property type="entry name" value="SH3_retrovirus"/>
</dbReference>
<dbReference type="InterPro" id="IPR025724">
    <property type="entry name" value="GAG-pre-integrase_dom"/>
</dbReference>
<organism evidence="4">
    <name type="scientific">Vitis vinifera</name>
    <name type="common">Grape</name>
    <dbReference type="NCBI Taxonomy" id="29760"/>
    <lineage>
        <taxon>Eukaryota</taxon>
        <taxon>Viridiplantae</taxon>
        <taxon>Streptophyta</taxon>
        <taxon>Embryophyta</taxon>
        <taxon>Tracheophyta</taxon>
        <taxon>Spermatophyta</taxon>
        <taxon>Magnoliopsida</taxon>
        <taxon>eudicotyledons</taxon>
        <taxon>Gunneridae</taxon>
        <taxon>Pentapetalae</taxon>
        <taxon>rosids</taxon>
        <taxon>Vitales</taxon>
        <taxon>Vitaceae</taxon>
        <taxon>Viteae</taxon>
        <taxon>Vitis</taxon>
    </lineage>
</organism>
<dbReference type="GO" id="GO:0015074">
    <property type="term" value="P:DNA integration"/>
    <property type="evidence" value="ECO:0007669"/>
    <property type="project" value="InterPro"/>
</dbReference>
<dbReference type="EMBL" id="AM451778">
    <property type="protein sequence ID" value="CAN72141.1"/>
    <property type="molecule type" value="Genomic_DNA"/>
</dbReference>
<evidence type="ECO:0000313" key="4">
    <source>
        <dbReference type="EMBL" id="CAN72141.1"/>
    </source>
</evidence>
<sequence length="1416" mass="161299">MSDISNESTIVPQPSLNNPIITDSSKISPTTSESHSVQITTIRLNGDNFLRWSQSVWMYIRGRGTMGYLTGEKKAPAVDDPNYTIWDAENSMDGRHHKKTMEDNRIFKFLVGLNVEFDEVRERIIERQPLPSIGEAFSEVRREESQRNVMLGKKGPGVAIEGSTLVTTGGGYNKVATFQRKSDERPRVWCDFCNKPRHTRENCWKIHGKLANWKGKTGDKPGQAIIPTANEAETSLFTTEQMEHLLALLKSNLTSGTSSVSLAHTGNELYALSCRFKSTPWIIDSGASDHMTNSSNMFESYSPCPGNKKVQIADGNFSPIAGKGLIKISEGIDLKFVLHVPKLTCNLLFVSKLSRDFNCCVIFYESHCIFQDRSSRKTIGSARMINGLYYFEDNLPSNKIAQGLSSISSLFVRDQIMVWHCKLGPPSFSYLKHLFPVLFQKVDPLSFQCESCLLAKSQRKTYISKPYYASKPFYLFHSDVWGPSKVTTISGKKWFVTFIDDHTRLCWVYLMREKSEVERIFKEFYKMIENQFQTKISILRSDNGTKYFNKVLETFSNKKGILHQSSCSDTPQQNGIAQRKNKHLLEVARAMMFYMNIPKYLWGDAILTASYLINRMPTKILQYTTPLKCLKKVFPKSRINFELPLKIFGCTTYVHIPKRSRFKLDPRAEKCVFVGYTPNKKGYKCFNPLTKRFYTTMDVSFMENVPYFTKNLLQGEKLVEPNFWEIVEPFPSVILDISLEKENKETKPIKSESEIGLSEEEILRMKKNKNNLESVVYSRKKVSGRSKDQPIIPAHGQPKALGNGSLNVSGNPPSIPTPIHASSSSVTDLSLPSHFGPSPEISAPELGLGLALVVPAQDLDLDLPIALRKGTQACTKHLIAKYISYSNLSDNHRAFTTNISKLVVPRNIQEALDEPSWKLAVFKEMNALKKNGTWEAVDLPREKKVVGCKWVFTIKSKADGSVERYKARLVAKGFTQTYGIDYQETFAPVAKINSIRVLLSLTVNSNWPLHQLDVKNAFLNGDLEEEVFMSPPPSFEESFGVGKVCKLKKSLYRLKQSPRAWFERFGKVIKHYGYTQSQANHTMFYKHSNEGKVVILIVYVDDIVLTGDDCNELEKVKGKLAEEFEIKDLGALKYFLGMEFARSKEGIFVNQRKYVFNLLDERDMLGCKPAEKPIEPNVKLQPTKAKNVKDRDRYQRLVGRLIYLSHTHPDIAFSVSMVSQFMHVPRPEHFEVVYRILRYLKGTPGRGLLFKSRGHLQIETYTNADWAGSIVDRRSTSGYCSFVSGNLVTWRSKKQNVVARSSAEAEFRVVAHGTCEIMWIRRLLEELKMTCSSPMKLYCDNKAAISVAHNPVLHDRTKHVEVDKQFIKEKIDNRFVCMTYIPTEEQVANVFTKELHKRQFDFLVGKLAMEDIFKLA</sequence>
<dbReference type="GO" id="GO:0003676">
    <property type="term" value="F:nucleic acid binding"/>
    <property type="evidence" value="ECO:0007669"/>
    <property type="project" value="InterPro"/>
</dbReference>
<keyword evidence="1" id="KW-0378">Hydrolase</keyword>
<dbReference type="Pfam" id="PF14244">
    <property type="entry name" value="Retrotran_gag_3"/>
    <property type="match status" value="1"/>
</dbReference>
<dbReference type="InterPro" id="IPR013103">
    <property type="entry name" value="RVT_2"/>
</dbReference>